<dbReference type="InterPro" id="IPR009072">
    <property type="entry name" value="Histone-fold"/>
</dbReference>
<dbReference type="STRING" id="1330021.A0A367LSA7"/>
<dbReference type="SUPFAM" id="SSF47113">
    <property type="entry name" value="Histone-fold"/>
    <property type="match status" value="1"/>
</dbReference>
<comment type="caution">
    <text evidence="1">The sequence shown here is derived from an EMBL/GenBank/DDBJ whole genome shotgun (WGS) entry which is preliminary data.</text>
</comment>
<protein>
    <recommendedName>
        <fullName evidence="3">Histone H2A/H2B/H3 domain-containing protein</fullName>
    </recommendedName>
</protein>
<evidence type="ECO:0000313" key="2">
    <source>
        <dbReference type="Proteomes" id="UP000253664"/>
    </source>
</evidence>
<organism evidence="1 2">
    <name type="scientific">Ophiocordyceps polyrhachis-furcata BCC 54312</name>
    <dbReference type="NCBI Taxonomy" id="1330021"/>
    <lineage>
        <taxon>Eukaryota</taxon>
        <taxon>Fungi</taxon>
        <taxon>Dikarya</taxon>
        <taxon>Ascomycota</taxon>
        <taxon>Pezizomycotina</taxon>
        <taxon>Sordariomycetes</taxon>
        <taxon>Hypocreomycetidae</taxon>
        <taxon>Hypocreales</taxon>
        <taxon>Ophiocordycipitaceae</taxon>
        <taxon>Ophiocordyceps</taxon>
    </lineage>
</organism>
<dbReference type="EMBL" id="LKCN02000001">
    <property type="protein sequence ID" value="RCI17335.1"/>
    <property type="molecule type" value="Genomic_DNA"/>
</dbReference>
<evidence type="ECO:0008006" key="3">
    <source>
        <dbReference type="Google" id="ProtNLM"/>
    </source>
</evidence>
<proteinExistence type="predicted"/>
<keyword evidence="2" id="KW-1185">Reference proteome</keyword>
<dbReference type="GO" id="GO:0046982">
    <property type="term" value="F:protein heterodimerization activity"/>
    <property type="evidence" value="ECO:0007669"/>
    <property type="project" value="InterPro"/>
</dbReference>
<gene>
    <name evidence="1" type="ORF">L249_1995</name>
</gene>
<dbReference type="OrthoDB" id="4926465at2759"/>
<reference evidence="1 2" key="1">
    <citation type="journal article" date="2015" name="BMC Genomics">
        <title>Insights from the genome of Ophiocordyceps polyrhachis-furcata to pathogenicity and host specificity in insect fungi.</title>
        <authorList>
            <person name="Wichadakul D."/>
            <person name="Kobmoo N."/>
            <person name="Ingsriswang S."/>
            <person name="Tangphatsornruang S."/>
            <person name="Chantasingh D."/>
            <person name="Luangsa-ard J.J."/>
            <person name="Eurwilaichitr L."/>
        </authorList>
    </citation>
    <scope>NUCLEOTIDE SEQUENCE [LARGE SCALE GENOMIC DNA]</scope>
    <source>
        <strain evidence="1 2">BCC 54312</strain>
    </source>
</reference>
<evidence type="ECO:0000313" key="1">
    <source>
        <dbReference type="EMBL" id="RCI17335.1"/>
    </source>
</evidence>
<name>A0A367LSA7_9HYPO</name>
<accession>A0A367LSA7</accession>
<dbReference type="Gene3D" id="1.10.20.10">
    <property type="entry name" value="Histone, subunit A"/>
    <property type="match status" value="1"/>
</dbReference>
<dbReference type="AlphaFoldDB" id="A0A367LSA7"/>
<sequence>MAVVRSYTYVTGGIRGMPLPHLSCLIAMARRALARAPLVIPRSIFARIAREMLHDLQRSDLRFEVLAIHALQDAAEHMLIVMFSALRAIARNGRREVVRPQDLVVLLDTLSTFKRLLIQPFSASMVALPGHKHIG</sequence>
<dbReference type="Proteomes" id="UP000253664">
    <property type="component" value="Unassembled WGS sequence"/>
</dbReference>